<protein>
    <recommendedName>
        <fullName evidence="4">enoyl-CoA hydratase</fullName>
        <ecNumber evidence="4">4.2.1.17</ecNumber>
    </recommendedName>
</protein>
<dbReference type="InterPro" id="IPR006180">
    <property type="entry name" value="3-OHacyl-CoA_DH_CS"/>
</dbReference>
<dbReference type="InterPro" id="IPR006176">
    <property type="entry name" value="3-OHacyl-CoA_DH_NAD-bd"/>
</dbReference>
<dbReference type="EC" id="4.2.1.17" evidence="4"/>
<dbReference type="RefSeq" id="WP_136407451.1">
    <property type="nucleotide sequence ID" value="NZ_SSWX01000022.1"/>
</dbReference>
<dbReference type="GO" id="GO:0070403">
    <property type="term" value="F:NAD+ binding"/>
    <property type="evidence" value="ECO:0007669"/>
    <property type="project" value="InterPro"/>
</dbReference>
<accession>A0A4S5BHL4</accession>
<keyword evidence="11" id="KW-0511">Multifunctional enzyme</keyword>
<feature type="domain" description="3-hydroxyacyl-CoA dehydrogenase C-terminal" evidence="13">
    <location>
        <begin position="626"/>
        <end position="709"/>
    </location>
</feature>
<keyword evidence="10" id="KW-0456">Lyase</keyword>
<organism evidence="15 16">
    <name type="scientific">Lampropedia aestuarii</name>
    <dbReference type="NCBI Taxonomy" id="2562762"/>
    <lineage>
        <taxon>Bacteria</taxon>
        <taxon>Pseudomonadati</taxon>
        <taxon>Pseudomonadota</taxon>
        <taxon>Betaproteobacteria</taxon>
        <taxon>Burkholderiales</taxon>
        <taxon>Comamonadaceae</taxon>
        <taxon>Lampropedia</taxon>
    </lineage>
</organism>
<evidence type="ECO:0000313" key="15">
    <source>
        <dbReference type="EMBL" id="THJ31579.1"/>
    </source>
</evidence>
<evidence type="ECO:0000256" key="2">
    <source>
        <dbReference type="ARBA" id="ARBA00007005"/>
    </source>
</evidence>
<dbReference type="GO" id="GO:0016509">
    <property type="term" value="F:long-chain (3S)-3-hydroxyacyl-CoA dehydrogenase (NAD+) activity"/>
    <property type="evidence" value="ECO:0007669"/>
    <property type="project" value="TreeGrafter"/>
</dbReference>
<dbReference type="GO" id="GO:0004300">
    <property type="term" value="F:enoyl-CoA hydratase activity"/>
    <property type="evidence" value="ECO:0007669"/>
    <property type="project" value="UniProtKB-EC"/>
</dbReference>
<dbReference type="Pfam" id="PF00378">
    <property type="entry name" value="ECH_1"/>
    <property type="match status" value="1"/>
</dbReference>
<dbReference type="Gene3D" id="3.40.50.720">
    <property type="entry name" value="NAD(P)-binding Rossmann-like Domain"/>
    <property type="match status" value="1"/>
</dbReference>
<evidence type="ECO:0000256" key="3">
    <source>
        <dbReference type="ARBA" id="ARBA00008750"/>
    </source>
</evidence>
<comment type="similarity">
    <text evidence="3">In the N-terminal section; belongs to the enoyl-CoA hydratase/isomerase family.</text>
</comment>
<name>A0A4S5BHL4_9BURK</name>
<evidence type="ECO:0000256" key="1">
    <source>
        <dbReference type="ARBA" id="ARBA00005005"/>
    </source>
</evidence>
<dbReference type="CDD" id="cd06558">
    <property type="entry name" value="crotonase-like"/>
    <property type="match status" value="1"/>
</dbReference>
<dbReference type="Pfam" id="PF00725">
    <property type="entry name" value="3HCDH"/>
    <property type="match status" value="2"/>
</dbReference>
<dbReference type="SUPFAM" id="SSF52096">
    <property type="entry name" value="ClpP/crotonase"/>
    <property type="match status" value="1"/>
</dbReference>
<evidence type="ECO:0000256" key="8">
    <source>
        <dbReference type="ARBA" id="ARBA00023027"/>
    </source>
</evidence>
<keyword evidence="8" id="KW-0520">NAD</keyword>
<evidence type="ECO:0000256" key="5">
    <source>
        <dbReference type="ARBA" id="ARBA00022832"/>
    </source>
</evidence>
<evidence type="ECO:0000259" key="13">
    <source>
        <dbReference type="Pfam" id="PF00725"/>
    </source>
</evidence>
<dbReference type="NCBIfam" id="NF008727">
    <property type="entry name" value="PRK11730.1"/>
    <property type="match status" value="1"/>
</dbReference>
<feature type="domain" description="3-hydroxyacyl-CoA dehydrogenase C-terminal" evidence="13">
    <location>
        <begin position="495"/>
        <end position="590"/>
    </location>
</feature>
<evidence type="ECO:0000256" key="11">
    <source>
        <dbReference type="ARBA" id="ARBA00023268"/>
    </source>
</evidence>
<evidence type="ECO:0000256" key="6">
    <source>
        <dbReference type="ARBA" id="ARBA00022963"/>
    </source>
</evidence>
<dbReference type="GO" id="GO:0006635">
    <property type="term" value="P:fatty acid beta-oxidation"/>
    <property type="evidence" value="ECO:0007669"/>
    <property type="project" value="UniProtKB-UniPathway"/>
</dbReference>
<dbReference type="InterPro" id="IPR036291">
    <property type="entry name" value="NAD(P)-bd_dom_sf"/>
</dbReference>
<dbReference type="Pfam" id="PF02737">
    <property type="entry name" value="3HCDH_N"/>
    <property type="match status" value="1"/>
</dbReference>
<dbReference type="PANTHER" id="PTHR43612">
    <property type="entry name" value="TRIFUNCTIONAL ENZYME SUBUNIT ALPHA"/>
    <property type="match status" value="1"/>
</dbReference>
<keyword evidence="16" id="KW-1185">Reference proteome</keyword>
<dbReference type="PANTHER" id="PTHR43612:SF3">
    <property type="entry name" value="TRIFUNCTIONAL ENZYME SUBUNIT ALPHA, MITOCHONDRIAL"/>
    <property type="match status" value="1"/>
</dbReference>
<feature type="domain" description="3-hydroxyacyl-CoA dehydrogenase NAD binding" evidence="14">
    <location>
        <begin position="315"/>
        <end position="493"/>
    </location>
</feature>
<keyword evidence="6" id="KW-0442">Lipid degradation</keyword>
<dbReference type="Gene3D" id="1.10.1040.50">
    <property type="match status" value="1"/>
</dbReference>
<dbReference type="SUPFAM" id="SSF51735">
    <property type="entry name" value="NAD(P)-binding Rossmann-fold domains"/>
    <property type="match status" value="1"/>
</dbReference>
<dbReference type="InterPro" id="IPR001753">
    <property type="entry name" value="Enoyl-CoA_hydra/iso"/>
</dbReference>
<dbReference type="InterPro" id="IPR029045">
    <property type="entry name" value="ClpP/crotonase-like_dom_sf"/>
</dbReference>
<dbReference type="OrthoDB" id="5287258at2"/>
<keyword evidence="7" id="KW-0560">Oxidoreductase</keyword>
<keyword evidence="5" id="KW-0276">Fatty acid metabolism</keyword>
<keyword evidence="9" id="KW-0443">Lipid metabolism</keyword>
<dbReference type="EMBL" id="SSWX01000022">
    <property type="protein sequence ID" value="THJ31579.1"/>
    <property type="molecule type" value="Genomic_DNA"/>
</dbReference>
<proteinExistence type="inferred from homology"/>
<dbReference type="AlphaFoldDB" id="A0A4S5BHL4"/>
<dbReference type="FunFam" id="3.40.50.720:FF:000009">
    <property type="entry name" value="Fatty oxidation complex, alpha subunit"/>
    <property type="match status" value="1"/>
</dbReference>
<comment type="catalytic activity">
    <reaction evidence="12">
        <text>a (3S)-3-hydroxyacyl-CoA + NAD(+) = a 3-oxoacyl-CoA + NADH + H(+)</text>
        <dbReference type="Rhea" id="RHEA:22432"/>
        <dbReference type="ChEBI" id="CHEBI:15378"/>
        <dbReference type="ChEBI" id="CHEBI:57318"/>
        <dbReference type="ChEBI" id="CHEBI:57540"/>
        <dbReference type="ChEBI" id="CHEBI:57945"/>
        <dbReference type="ChEBI" id="CHEBI:90726"/>
        <dbReference type="EC" id="1.1.1.35"/>
    </reaction>
</comment>
<evidence type="ECO:0000256" key="10">
    <source>
        <dbReference type="ARBA" id="ARBA00023239"/>
    </source>
</evidence>
<gene>
    <name evidence="15" type="primary">fadB</name>
    <name evidence="15" type="ORF">E8K88_14800</name>
</gene>
<evidence type="ECO:0000256" key="4">
    <source>
        <dbReference type="ARBA" id="ARBA00012076"/>
    </source>
</evidence>
<comment type="caution">
    <text evidence="15">The sequence shown here is derived from an EMBL/GenBank/DDBJ whole genome shotgun (WGS) entry which is preliminary data.</text>
</comment>
<dbReference type="InterPro" id="IPR006108">
    <property type="entry name" value="3HC_DH_C"/>
</dbReference>
<evidence type="ECO:0000313" key="16">
    <source>
        <dbReference type="Proteomes" id="UP000306236"/>
    </source>
</evidence>
<reference evidence="15 16" key="1">
    <citation type="submission" date="2019-04" db="EMBL/GenBank/DDBJ databases">
        <title>Lampropedia sp YIM MLB12 draf genome.</title>
        <authorList>
            <person name="Wang Y.-X."/>
        </authorList>
    </citation>
    <scope>NUCLEOTIDE SEQUENCE [LARGE SCALE GENOMIC DNA]</scope>
    <source>
        <strain evidence="15 16">YIM MLB12</strain>
    </source>
</reference>
<dbReference type="Gene3D" id="3.90.226.10">
    <property type="entry name" value="2-enoyl-CoA Hydratase, Chain A, domain 1"/>
    <property type="match status" value="1"/>
</dbReference>
<dbReference type="PROSITE" id="PS00067">
    <property type="entry name" value="3HCDH"/>
    <property type="match status" value="1"/>
</dbReference>
<comment type="similarity">
    <text evidence="2">In the central section; belongs to the 3-hydroxyacyl-CoA dehydrogenase family.</text>
</comment>
<evidence type="ECO:0000256" key="7">
    <source>
        <dbReference type="ARBA" id="ARBA00023002"/>
    </source>
</evidence>
<dbReference type="UniPathway" id="UPA00659"/>
<evidence type="ECO:0000259" key="14">
    <source>
        <dbReference type="Pfam" id="PF02737"/>
    </source>
</evidence>
<evidence type="ECO:0000256" key="9">
    <source>
        <dbReference type="ARBA" id="ARBA00023098"/>
    </source>
</evidence>
<evidence type="ECO:0000256" key="12">
    <source>
        <dbReference type="ARBA" id="ARBA00049556"/>
    </source>
</evidence>
<dbReference type="SUPFAM" id="SSF48179">
    <property type="entry name" value="6-phosphogluconate dehydrogenase C-terminal domain-like"/>
    <property type="match status" value="2"/>
</dbReference>
<comment type="pathway">
    <text evidence="1">Lipid metabolism; fatty acid beta-oxidation.</text>
</comment>
<dbReference type="InterPro" id="IPR050136">
    <property type="entry name" value="FA_oxidation_alpha_subunit"/>
</dbReference>
<sequence>MFTGKSIQLKPLGEGLVELVFARQEQAINKLDTRTMQEFEHVLGLLEKDTSVRGVLVSSDKDVFIVGADITEFGARFQHSAAHITEWVAADNRIGMRFEDLPIPTVVAINGYALGGGLEIALLASLRVMADSAQIGVPEVNLGIYPGLGGTVRLSRVIGTHHAIEWVTGGAPVNAAKALELGAVDAVVPLAQLREHALDLLKKAVQGEVDWQARQAQKRQAAKPWDADSAPAQALLKAAKSQAKRHLPAALAALEMMAKAAPLPREQALAEEHRVFGELAKSQATASLVQAFLNGQTLKKITQRQAGKDRAIQQAAVLGAGIMGGGIAFVSARNGVPVRLNDIAQAALDQGVAEAKKLLDKQVLSGRLAAEQASQVLANITPQLDRSGFDAVDCVIEAIVEKLEVKQQVLAQLEPQLAPNTIIASNTSSLRIDDIGAPLQRPHNLVGMHFFNPVPMMPLVEIVRGSHTSEAAVAAAVGYAVKMKKTPIVVKDCPGFLVNRILTAYMRGFLQLVNDGADFQQVDAAMEAFGWPMGPAYLEDVVGMDTGSHVSDVISAGYPERMPHLEHDALRLMAAHKRYGQKNGIGFYRYETDPRGKPQRTEAGDTKALLASIQPNGQRDFTQQEIVERMMLPMLVESAHALEEGIVGTAAELDTALRLGLGFPAYAGGPLQYADWLGLAQVVERCAHYAHLGAAYQATEAMRSMANNGGRYYPFA</sequence>
<dbReference type="Proteomes" id="UP000306236">
    <property type="component" value="Unassembled WGS sequence"/>
</dbReference>
<dbReference type="InterPro" id="IPR008927">
    <property type="entry name" value="6-PGluconate_DH-like_C_sf"/>
</dbReference>